<accession>A0A1I2M731</accession>
<protein>
    <recommendedName>
        <fullName evidence="4">Small CPxCG-related zinc finger protein</fullName>
    </recommendedName>
</protein>
<evidence type="ECO:0000313" key="3">
    <source>
        <dbReference type="Proteomes" id="UP000198876"/>
    </source>
</evidence>
<reference evidence="3" key="1">
    <citation type="submission" date="2016-10" db="EMBL/GenBank/DDBJ databases">
        <authorList>
            <person name="Varghese N."/>
            <person name="Submissions S."/>
        </authorList>
    </citation>
    <scope>NUCLEOTIDE SEQUENCE [LARGE SCALE GENOMIC DNA]</scope>
    <source>
        <strain evidence="3">CGMCC 1.7739</strain>
    </source>
</reference>
<dbReference type="Proteomes" id="UP000198876">
    <property type="component" value="Unassembled WGS sequence"/>
</dbReference>
<evidence type="ECO:0000256" key="1">
    <source>
        <dbReference type="SAM" id="MobiDB-lite"/>
    </source>
</evidence>
<dbReference type="InterPro" id="IPR055986">
    <property type="entry name" value="DUF7564"/>
</dbReference>
<dbReference type="EMBL" id="FOOQ01000001">
    <property type="protein sequence ID" value="SFF87303.1"/>
    <property type="molecule type" value="Genomic_DNA"/>
</dbReference>
<sequence>MNRTREPVCVTCGSQYSFTSTYKGNYCPDCHEKWVDSPTDESPRDPSPRPLRTRRTPSVRPIAESDDETDVPSRYDEE</sequence>
<evidence type="ECO:0008006" key="4">
    <source>
        <dbReference type="Google" id="ProtNLM"/>
    </source>
</evidence>
<feature type="compositionally biased region" description="Basic and acidic residues" evidence="1">
    <location>
        <begin position="34"/>
        <end position="47"/>
    </location>
</feature>
<keyword evidence="3" id="KW-1185">Reference proteome</keyword>
<proteinExistence type="predicted"/>
<name>A0A1I2M731_9EURY</name>
<dbReference type="AlphaFoldDB" id="A0A1I2M731"/>
<evidence type="ECO:0000313" key="2">
    <source>
        <dbReference type="EMBL" id="SFF87303.1"/>
    </source>
</evidence>
<feature type="region of interest" description="Disordered" evidence="1">
    <location>
        <begin position="34"/>
        <end position="78"/>
    </location>
</feature>
<dbReference type="Pfam" id="PF24445">
    <property type="entry name" value="DUF7564"/>
    <property type="match status" value="1"/>
</dbReference>
<gene>
    <name evidence="2" type="ORF">SAMN04488063_0607</name>
</gene>
<organism evidence="2 3">
    <name type="scientific">Halopelagius inordinatus</name>
    <dbReference type="NCBI Taxonomy" id="553467"/>
    <lineage>
        <taxon>Archaea</taxon>
        <taxon>Methanobacteriati</taxon>
        <taxon>Methanobacteriota</taxon>
        <taxon>Stenosarchaea group</taxon>
        <taxon>Halobacteria</taxon>
        <taxon>Halobacteriales</taxon>
        <taxon>Haloferacaceae</taxon>
    </lineage>
</organism>